<evidence type="ECO:0000256" key="1">
    <source>
        <dbReference type="SAM" id="Phobius"/>
    </source>
</evidence>
<keyword evidence="1" id="KW-1133">Transmembrane helix</keyword>
<accession>A0A8T0A0F8</accession>
<sequence length="46" mass="5682">MRTTMQLIPTLIFYFIAQMNVTFMQTFLYYTNNNNYFFNKEIIVNK</sequence>
<evidence type="ECO:0000313" key="2">
    <source>
        <dbReference type="EMBL" id="KAF7639030.1"/>
    </source>
</evidence>
<dbReference type="Proteomes" id="UP000605970">
    <property type="component" value="Unassembled WGS sequence"/>
</dbReference>
<reference evidence="2" key="1">
    <citation type="journal article" date="2020" name="Ecol. Evol.">
        <title>Genome structure and content of the rice root-knot nematode (Meloidogyne graminicola).</title>
        <authorList>
            <person name="Phan N.T."/>
            <person name="Danchin E.G.J."/>
            <person name="Klopp C."/>
            <person name="Perfus-Barbeoch L."/>
            <person name="Kozlowski D.K."/>
            <person name="Koutsovoulos G.D."/>
            <person name="Lopez-Roques C."/>
            <person name="Bouchez O."/>
            <person name="Zahm M."/>
            <person name="Besnard G."/>
            <person name="Bellafiore S."/>
        </authorList>
    </citation>
    <scope>NUCLEOTIDE SEQUENCE</scope>
    <source>
        <strain evidence="2">VN-18</strain>
    </source>
</reference>
<gene>
    <name evidence="2" type="ORF">Mgra_00001556</name>
</gene>
<dbReference type="EMBL" id="JABEBT010000008">
    <property type="protein sequence ID" value="KAF7639030.1"/>
    <property type="molecule type" value="Genomic_DNA"/>
</dbReference>
<evidence type="ECO:0000313" key="3">
    <source>
        <dbReference type="Proteomes" id="UP000605970"/>
    </source>
</evidence>
<protein>
    <submittedName>
        <fullName evidence="2">Uncharacterized protein</fullName>
    </submittedName>
</protein>
<comment type="caution">
    <text evidence="2">The sequence shown here is derived from an EMBL/GenBank/DDBJ whole genome shotgun (WGS) entry which is preliminary data.</text>
</comment>
<keyword evidence="1" id="KW-0812">Transmembrane</keyword>
<name>A0A8T0A0F8_9BILA</name>
<dbReference type="AlphaFoldDB" id="A0A8T0A0F8"/>
<keyword evidence="1" id="KW-0472">Membrane</keyword>
<feature type="transmembrane region" description="Helical" evidence="1">
    <location>
        <begin position="12"/>
        <end position="30"/>
    </location>
</feature>
<keyword evidence="3" id="KW-1185">Reference proteome</keyword>
<proteinExistence type="predicted"/>
<organism evidence="2 3">
    <name type="scientific">Meloidogyne graminicola</name>
    <dbReference type="NCBI Taxonomy" id="189291"/>
    <lineage>
        <taxon>Eukaryota</taxon>
        <taxon>Metazoa</taxon>
        <taxon>Ecdysozoa</taxon>
        <taxon>Nematoda</taxon>
        <taxon>Chromadorea</taxon>
        <taxon>Rhabditida</taxon>
        <taxon>Tylenchina</taxon>
        <taxon>Tylenchomorpha</taxon>
        <taxon>Tylenchoidea</taxon>
        <taxon>Meloidogynidae</taxon>
        <taxon>Meloidogyninae</taxon>
        <taxon>Meloidogyne</taxon>
    </lineage>
</organism>